<dbReference type="SUPFAM" id="SSF88697">
    <property type="entry name" value="PUA domain-like"/>
    <property type="match status" value="1"/>
</dbReference>
<evidence type="ECO:0000256" key="4">
    <source>
        <dbReference type="ARBA" id="ARBA00022840"/>
    </source>
</evidence>
<dbReference type="Proteomes" id="UP000222542">
    <property type="component" value="Unassembled WGS sequence"/>
</dbReference>
<sequence length="130" mass="14797">MLSEGWTIPLKGFIRELEFLQTLHFNSLRLVDDDRLVVNMSMLIVLAIDDLFKNNVGDSTSVALVDDKDKPISILNDVEMYKHNKEERIPRTWGTTSQGLPYAEKAINHAKNWLIGGDLEVIEPISIMMV</sequence>
<dbReference type="EMBL" id="AYRZ02000001">
    <property type="protein sequence ID" value="PHT94205.1"/>
    <property type="molecule type" value="Genomic_DNA"/>
</dbReference>
<dbReference type="PANTHER" id="PTHR11055">
    <property type="entry name" value="BIFUNCTIONAL 3'-PHOSPHOADENOSINE 5'-PHOSPHOSULFATE SYNTHASE"/>
    <property type="match status" value="1"/>
</dbReference>
<reference evidence="6 7" key="2">
    <citation type="journal article" date="2017" name="Genome Biol.">
        <title>New reference genome sequences of hot pepper reveal the massive evolution of plant disease-resistance genes by retroduplication.</title>
        <authorList>
            <person name="Kim S."/>
            <person name="Park J."/>
            <person name="Yeom S.I."/>
            <person name="Kim Y.M."/>
            <person name="Seo E."/>
            <person name="Kim K.T."/>
            <person name="Kim M.S."/>
            <person name="Lee J.M."/>
            <person name="Cheong K."/>
            <person name="Shin H.S."/>
            <person name="Kim S.B."/>
            <person name="Han K."/>
            <person name="Lee J."/>
            <person name="Park M."/>
            <person name="Lee H.A."/>
            <person name="Lee H.Y."/>
            <person name="Lee Y."/>
            <person name="Oh S."/>
            <person name="Lee J.H."/>
            <person name="Choi E."/>
            <person name="Choi E."/>
            <person name="Lee S.E."/>
            <person name="Jeon J."/>
            <person name="Kim H."/>
            <person name="Choi G."/>
            <person name="Song H."/>
            <person name="Lee J."/>
            <person name="Lee S.C."/>
            <person name="Kwon J.K."/>
            <person name="Lee H.Y."/>
            <person name="Koo N."/>
            <person name="Hong Y."/>
            <person name="Kim R.W."/>
            <person name="Kang W.H."/>
            <person name="Huh J.H."/>
            <person name="Kang B.C."/>
            <person name="Yang T.J."/>
            <person name="Lee Y.H."/>
            <person name="Bennetzen J.L."/>
            <person name="Choi D."/>
        </authorList>
    </citation>
    <scope>NUCLEOTIDE SEQUENCE [LARGE SCALE GENOMIC DNA]</scope>
    <source>
        <strain evidence="7">cv. CM334</strain>
    </source>
</reference>
<keyword evidence="7" id="KW-1185">Reference proteome</keyword>
<reference evidence="6 7" key="1">
    <citation type="journal article" date="2014" name="Nat. Genet.">
        <title>Genome sequence of the hot pepper provides insights into the evolution of pungency in Capsicum species.</title>
        <authorList>
            <person name="Kim S."/>
            <person name="Park M."/>
            <person name="Yeom S.I."/>
            <person name="Kim Y.M."/>
            <person name="Lee J.M."/>
            <person name="Lee H.A."/>
            <person name="Seo E."/>
            <person name="Choi J."/>
            <person name="Cheong K."/>
            <person name="Kim K.T."/>
            <person name="Jung K."/>
            <person name="Lee G.W."/>
            <person name="Oh S.K."/>
            <person name="Bae C."/>
            <person name="Kim S.B."/>
            <person name="Lee H.Y."/>
            <person name="Kim S.Y."/>
            <person name="Kim M.S."/>
            <person name="Kang B.C."/>
            <person name="Jo Y.D."/>
            <person name="Yang H.B."/>
            <person name="Jeong H.J."/>
            <person name="Kang W.H."/>
            <person name="Kwon J.K."/>
            <person name="Shin C."/>
            <person name="Lim J.Y."/>
            <person name="Park J.H."/>
            <person name="Huh J.H."/>
            <person name="Kim J.S."/>
            <person name="Kim B.D."/>
            <person name="Cohen O."/>
            <person name="Paran I."/>
            <person name="Suh M.C."/>
            <person name="Lee S.B."/>
            <person name="Kim Y.K."/>
            <person name="Shin Y."/>
            <person name="Noh S.J."/>
            <person name="Park J."/>
            <person name="Seo Y.S."/>
            <person name="Kwon S.Y."/>
            <person name="Kim H.A."/>
            <person name="Park J.M."/>
            <person name="Kim H.J."/>
            <person name="Choi S.B."/>
            <person name="Bosland P.W."/>
            <person name="Reeves G."/>
            <person name="Jo S.H."/>
            <person name="Lee B.W."/>
            <person name="Cho H.T."/>
            <person name="Choi H.S."/>
            <person name="Lee M.S."/>
            <person name="Yu Y."/>
            <person name="Do Choi Y."/>
            <person name="Park B.S."/>
            <person name="van Deynze A."/>
            <person name="Ashrafi H."/>
            <person name="Hill T."/>
            <person name="Kim W.T."/>
            <person name="Pai H.S."/>
            <person name="Ahn H.K."/>
            <person name="Yeam I."/>
            <person name="Giovannoni J.J."/>
            <person name="Rose J.K."/>
            <person name="Sorensen I."/>
            <person name="Lee S.J."/>
            <person name="Kim R.W."/>
            <person name="Choi I.Y."/>
            <person name="Choi B.S."/>
            <person name="Lim J.S."/>
            <person name="Lee Y.H."/>
            <person name="Choi D."/>
        </authorList>
    </citation>
    <scope>NUCLEOTIDE SEQUENCE [LARGE SCALE GENOMIC DNA]</scope>
    <source>
        <strain evidence="7">cv. CM334</strain>
    </source>
</reference>
<dbReference type="Gene3D" id="3.10.400.10">
    <property type="entry name" value="Sulfate adenylyltransferase"/>
    <property type="match status" value="1"/>
</dbReference>
<proteinExistence type="predicted"/>
<comment type="caution">
    <text evidence="6">The sequence shown here is derived from an EMBL/GenBank/DDBJ whole genome shotgun (WGS) entry which is preliminary data.</text>
</comment>
<dbReference type="STRING" id="4072.A0A2G3AIY6"/>
<comment type="pathway">
    <text evidence="1">Sulfur metabolism.</text>
</comment>
<keyword evidence="4" id="KW-0067">ATP-binding</keyword>
<dbReference type="InterPro" id="IPR025980">
    <property type="entry name" value="ATP-Sase_PUA-like_dom"/>
</dbReference>
<dbReference type="Pfam" id="PF14306">
    <property type="entry name" value="PUA_2"/>
    <property type="match status" value="1"/>
</dbReference>
<keyword evidence="3" id="KW-0547">Nucleotide-binding</keyword>
<dbReference type="GO" id="GO:0016740">
    <property type="term" value="F:transferase activity"/>
    <property type="evidence" value="ECO:0007669"/>
    <property type="project" value="UniProtKB-KW"/>
</dbReference>
<dbReference type="FunFam" id="3.10.400.10:FF:000002">
    <property type="entry name" value="ATP sulfurylase 2"/>
    <property type="match status" value="1"/>
</dbReference>
<name>A0A2G3AIY6_CAPAN</name>
<dbReference type="GO" id="GO:0005524">
    <property type="term" value="F:ATP binding"/>
    <property type="evidence" value="ECO:0007669"/>
    <property type="project" value="UniProtKB-KW"/>
</dbReference>
<evidence type="ECO:0000313" key="6">
    <source>
        <dbReference type="EMBL" id="PHT94205.1"/>
    </source>
</evidence>
<keyword evidence="2" id="KW-0808">Transferase</keyword>
<organism evidence="6 7">
    <name type="scientific">Capsicum annuum</name>
    <name type="common">Capsicum pepper</name>
    <dbReference type="NCBI Taxonomy" id="4072"/>
    <lineage>
        <taxon>Eukaryota</taxon>
        <taxon>Viridiplantae</taxon>
        <taxon>Streptophyta</taxon>
        <taxon>Embryophyta</taxon>
        <taxon>Tracheophyta</taxon>
        <taxon>Spermatophyta</taxon>
        <taxon>Magnoliopsida</taxon>
        <taxon>eudicotyledons</taxon>
        <taxon>Gunneridae</taxon>
        <taxon>Pentapetalae</taxon>
        <taxon>asterids</taxon>
        <taxon>lamiids</taxon>
        <taxon>Solanales</taxon>
        <taxon>Solanaceae</taxon>
        <taxon>Solanoideae</taxon>
        <taxon>Capsiceae</taxon>
        <taxon>Capsicum</taxon>
    </lineage>
</organism>
<evidence type="ECO:0000256" key="3">
    <source>
        <dbReference type="ARBA" id="ARBA00022741"/>
    </source>
</evidence>
<dbReference type="Gramene" id="PHT94205">
    <property type="protein sequence ID" value="PHT94205"/>
    <property type="gene ID" value="T459_02087"/>
</dbReference>
<evidence type="ECO:0000313" key="7">
    <source>
        <dbReference type="Proteomes" id="UP000222542"/>
    </source>
</evidence>
<evidence type="ECO:0000259" key="5">
    <source>
        <dbReference type="Pfam" id="PF14306"/>
    </source>
</evidence>
<dbReference type="PANTHER" id="PTHR11055:SF41">
    <property type="entry name" value="SULFATE ADENYLYLTRANSFERASE"/>
    <property type="match status" value="1"/>
</dbReference>
<dbReference type="InterPro" id="IPR015947">
    <property type="entry name" value="PUA-like_sf"/>
</dbReference>
<evidence type="ECO:0000256" key="1">
    <source>
        <dbReference type="ARBA" id="ARBA00004678"/>
    </source>
</evidence>
<gene>
    <name evidence="6" type="ORF">T459_02087</name>
</gene>
<protein>
    <recommendedName>
        <fullName evidence="5">ATP-sulfurylase PUA-like domain-containing protein</fullName>
    </recommendedName>
</protein>
<evidence type="ECO:0000256" key="2">
    <source>
        <dbReference type="ARBA" id="ARBA00022679"/>
    </source>
</evidence>
<feature type="domain" description="ATP-sulfurylase PUA-like" evidence="5">
    <location>
        <begin position="1"/>
        <end position="123"/>
    </location>
</feature>
<dbReference type="AlphaFoldDB" id="A0A2G3AIY6"/>
<accession>A0A2G3AIY6</accession>